<accession>A0ABP7AH04</accession>
<evidence type="ECO:0000256" key="2">
    <source>
        <dbReference type="ARBA" id="ARBA00022676"/>
    </source>
</evidence>
<dbReference type="RefSeq" id="WP_344807583.1">
    <property type="nucleotide sequence ID" value="NZ_BAABAB010000029.1"/>
</dbReference>
<evidence type="ECO:0000256" key="3">
    <source>
        <dbReference type="ARBA" id="ARBA00022679"/>
    </source>
</evidence>
<dbReference type="PANTHER" id="PTHR48050:SF13">
    <property type="entry name" value="STEROL 3-BETA-GLUCOSYLTRANSFERASE UGT80A2"/>
    <property type="match status" value="1"/>
</dbReference>
<feature type="domain" description="Erythromycin biosynthesis protein CIII-like N-terminal" evidence="5">
    <location>
        <begin position="23"/>
        <end position="212"/>
    </location>
</feature>
<keyword evidence="7" id="KW-1185">Reference proteome</keyword>
<dbReference type="InterPro" id="IPR048284">
    <property type="entry name" value="EryCIII-like_N"/>
</dbReference>
<comment type="similarity">
    <text evidence="1">Belongs to the glycosyltransferase 28 family.</text>
</comment>
<dbReference type="Gene3D" id="3.40.50.2000">
    <property type="entry name" value="Glycogen Phosphorylase B"/>
    <property type="match status" value="2"/>
</dbReference>
<organism evidence="6 7">
    <name type="scientific">Microlunatus ginsengisoli</name>
    <dbReference type="NCBI Taxonomy" id="363863"/>
    <lineage>
        <taxon>Bacteria</taxon>
        <taxon>Bacillati</taxon>
        <taxon>Actinomycetota</taxon>
        <taxon>Actinomycetes</taxon>
        <taxon>Propionibacteriales</taxon>
        <taxon>Propionibacteriaceae</taxon>
        <taxon>Microlunatus</taxon>
    </lineage>
</organism>
<sequence length="372" mass="38135">MRVLFVATPGAGHLFPMVPLARAFRAAGHQVVIGTGGGALELVEQAGLTAVDVVEPGFDWNATIARQRCDRPEAAAKMLRRRITELREMAGQFALLSTKLVDGTLALATRWHPDLIVQSQLQGAGYVAGAALDVPVVTHGFGFGRSAGVAEILSAQLGPLPARTVGIDVAPPSMVDRVDGWAVGFVPYNGAGPLPGWLAAPADRPRIAVTLGTVAGQFQGVDPLRRVVDLAPRLDAEIVLAVGSLDLAGLGPLPANVRPAGWAPLHALLPSCSALVHHGGAGTTLTALATGTPQLVLPTGSDRFINAGAVHRRGAGIMADPDDLDADLVREVAGSAGVRTAAEEVRGEIAALPRPAEVVSGLAALAATPALC</sequence>
<dbReference type="Proteomes" id="UP001501490">
    <property type="component" value="Unassembled WGS sequence"/>
</dbReference>
<keyword evidence="2" id="KW-0328">Glycosyltransferase</keyword>
<reference evidence="7" key="1">
    <citation type="journal article" date="2019" name="Int. J. Syst. Evol. Microbiol.">
        <title>The Global Catalogue of Microorganisms (GCM) 10K type strain sequencing project: providing services to taxonomists for standard genome sequencing and annotation.</title>
        <authorList>
            <consortium name="The Broad Institute Genomics Platform"/>
            <consortium name="The Broad Institute Genome Sequencing Center for Infectious Disease"/>
            <person name="Wu L."/>
            <person name="Ma J."/>
        </authorList>
    </citation>
    <scope>NUCLEOTIDE SEQUENCE [LARGE SCALE GENOMIC DNA]</scope>
    <source>
        <strain evidence="7">JCM 16929</strain>
    </source>
</reference>
<feature type="domain" description="Erythromycin biosynthesis protein CIII-like C-terminal" evidence="4">
    <location>
        <begin position="226"/>
        <end position="365"/>
    </location>
</feature>
<evidence type="ECO:0000256" key="1">
    <source>
        <dbReference type="ARBA" id="ARBA00006962"/>
    </source>
</evidence>
<dbReference type="InterPro" id="IPR010610">
    <property type="entry name" value="EryCIII-like_C"/>
</dbReference>
<keyword evidence="3" id="KW-0808">Transferase</keyword>
<evidence type="ECO:0000259" key="5">
    <source>
        <dbReference type="Pfam" id="PF21036"/>
    </source>
</evidence>
<evidence type="ECO:0000259" key="4">
    <source>
        <dbReference type="Pfam" id="PF06722"/>
    </source>
</evidence>
<dbReference type="InterPro" id="IPR050426">
    <property type="entry name" value="Glycosyltransferase_28"/>
</dbReference>
<name>A0ABP7AH04_9ACTN</name>
<gene>
    <name evidence="6" type="ORF">GCM10022236_38400</name>
</gene>
<dbReference type="SUPFAM" id="SSF53756">
    <property type="entry name" value="UDP-Glycosyltransferase/glycogen phosphorylase"/>
    <property type="match status" value="1"/>
</dbReference>
<dbReference type="InterPro" id="IPR002213">
    <property type="entry name" value="UDP_glucos_trans"/>
</dbReference>
<dbReference type="Pfam" id="PF06722">
    <property type="entry name" value="EryCIII-like_C"/>
    <property type="match status" value="1"/>
</dbReference>
<evidence type="ECO:0000313" key="7">
    <source>
        <dbReference type="Proteomes" id="UP001501490"/>
    </source>
</evidence>
<protein>
    <submittedName>
        <fullName evidence="6">Glycosyltransferase</fullName>
    </submittedName>
</protein>
<dbReference type="EMBL" id="BAABAB010000029">
    <property type="protein sequence ID" value="GAA3632191.1"/>
    <property type="molecule type" value="Genomic_DNA"/>
</dbReference>
<proteinExistence type="inferred from homology"/>
<evidence type="ECO:0000313" key="6">
    <source>
        <dbReference type="EMBL" id="GAA3632191.1"/>
    </source>
</evidence>
<dbReference type="CDD" id="cd03784">
    <property type="entry name" value="GT1_Gtf-like"/>
    <property type="match status" value="1"/>
</dbReference>
<dbReference type="Pfam" id="PF21036">
    <property type="entry name" value="EryCIII-like_N"/>
    <property type="match status" value="1"/>
</dbReference>
<dbReference type="PANTHER" id="PTHR48050">
    <property type="entry name" value="STEROL 3-BETA-GLUCOSYLTRANSFERASE"/>
    <property type="match status" value="1"/>
</dbReference>
<comment type="caution">
    <text evidence="6">The sequence shown here is derived from an EMBL/GenBank/DDBJ whole genome shotgun (WGS) entry which is preliminary data.</text>
</comment>